<dbReference type="AlphaFoldDB" id="A0A8K1CI56"/>
<feature type="transmembrane region" description="Helical" evidence="2">
    <location>
        <begin position="422"/>
        <end position="439"/>
    </location>
</feature>
<dbReference type="GO" id="GO:0042910">
    <property type="term" value="F:xenobiotic transmembrane transporter activity"/>
    <property type="evidence" value="ECO:0007669"/>
    <property type="project" value="InterPro"/>
</dbReference>
<dbReference type="GO" id="GO:0016020">
    <property type="term" value="C:membrane"/>
    <property type="evidence" value="ECO:0007669"/>
    <property type="project" value="InterPro"/>
</dbReference>
<evidence type="ECO:0000313" key="4">
    <source>
        <dbReference type="Proteomes" id="UP000794436"/>
    </source>
</evidence>
<keyword evidence="2" id="KW-1133">Transmembrane helix</keyword>
<sequence>MCLPDIDPKVSSLQLTVEERQAVLEDDRVAAIDIIKDELQRIFVMAAPLLVAHELELVPDAMLMVMMSNSNPEHSTEVIAAMGLSDLLAMFVFESILGGVDSALGTLSAQAFGGKRFRELWLTLQAGAIIFAASLPVLFGIFFNGGAILRFMGQDPKLTETASTIFILTAMSFPLLMIQALQRTALQAMNITTPLAISAVVPYFVSLPAAYALGHYTPWGPSGMYASNVINNFVRMLILVPVVMRNPVYRESWPGWKPHEAMQLVTKLMRLGFSGMLMVTFQTFSFTVVSFMAGYLPNPAIALTSNSIFNQILGFAMSPIFVFCGLGAVRTGNALGAGQTRRAALASQAIVGLCVTVGLIWFVVVTTGAESFTRTFTSDSVAVSETTKLLLHAGIITPVMGAALGVQAIFSACGEQWFGAKLNFVSVLIIAAPLSWLFASEFNGGITGLWLGAGVGFLGVAGSTGVWLRHMSWDKMALNARTNTHLSVDEAHSAEAA</sequence>
<evidence type="ECO:0008006" key="5">
    <source>
        <dbReference type="Google" id="ProtNLM"/>
    </source>
</evidence>
<dbReference type="PANTHER" id="PTHR11206">
    <property type="entry name" value="MULTIDRUG RESISTANCE PROTEIN"/>
    <property type="match status" value="1"/>
</dbReference>
<dbReference type="GO" id="GO:0015297">
    <property type="term" value="F:antiporter activity"/>
    <property type="evidence" value="ECO:0007669"/>
    <property type="project" value="InterPro"/>
</dbReference>
<feature type="transmembrane region" description="Helical" evidence="2">
    <location>
        <begin position="350"/>
        <end position="369"/>
    </location>
</feature>
<comment type="caution">
    <text evidence="3">The sequence shown here is derived from an EMBL/GenBank/DDBJ whole genome shotgun (WGS) entry which is preliminary data.</text>
</comment>
<keyword evidence="2" id="KW-0472">Membrane</keyword>
<gene>
    <name evidence="3" type="ORF">Poli38472_002611</name>
</gene>
<dbReference type="EMBL" id="SPLM01000072">
    <property type="protein sequence ID" value="TMW63670.1"/>
    <property type="molecule type" value="Genomic_DNA"/>
</dbReference>
<reference evidence="3" key="1">
    <citation type="submission" date="2019-03" db="EMBL/GenBank/DDBJ databases">
        <title>Long read genome sequence of the mycoparasitic Pythium oligandrum ATCC 38472 isolated from sugarbeet rhizosphere.</title>
        <authorList>
            <person name="Gaulin E."/>
        </authorList>
    </citation>
    <scope>NUCLEOTIDE SEQUENCE</scope>
    <source>
        <strain evidence="3">ATCC 38472_TT</strain>
    </source>
</reference>
<dbReference type="OrthoDB" id="2126698at2759"/>
<protein>
    <recommendedName>
        <fullName evidence="5">Multidrug and toxic compound extrusion protein</fullName>
    </recommendedName>
</protein>
<name>A0A8K1CI56_PYTOL</name>
<keyword evidence="4" id="KW-1185">Reference proteome</keyword>
<organism evidence="3 4">
    <name type="scientific">Pythium oligandrum</name>
    <name type="common">Mycoparasitic fungus</name>
    <dbReference type="NCBI Taxonomy" id="41045"/>
    <lineage>
        <taxon>Eukaryota</taxon>
        <taxon>Sar</taxon>
        <taxon>Stramenopiles</taxon>
        <taxon>Oomycota</taxon>
        <taxon>Peronosporomycetes</taxon>
        <taxon>Pythiales</taxon>
        <taxon>Pythiaceae</taxon>
        <taxon>Pythium</taxon>
    </lineage>
</organism>
<feature type="transmembrane region" description="Helical" evidence="2">
    <location>
        <begin position="120"/>
        <end position="143"/>
    </location>
</feature>
<feature type="transmembrane region" description="Helical" evidence="2">
    <location>
        <begin position="271"/>
        <end position="296"/>
    </location>
</feature>
<feature type="transmembrane region" description="Helical" evidence="2">
    <location>
        <begin position="389"/>
        <end position="410"/>
    </location>
</feature>
<comment type="similarity">
    <text evidence="1">Belongs to the multi antimicrobial extrusion (MATE) (TC 2.A.66.1) family.</text>
</comment>
<proteinExistence type="inferred from homology"/>
<evidence type="ECO:0000256" key="2">
    <source>
        <dbReference type="SAM" id="Phobius"/>
    </source>
</evidence>
<dbReference type="InterPro" id="IPR002528">
    <property type="entry name" value="MATE_fam"/>
</dbReference>
<keyword evidence="2" id="KW-0812">Transmembrane</keyword>
<evidence type="ECO:0000313" key="3">
    <source>
        <dbReference type="EMBL" id="TMW63670.1"/>
    </source>
</evidence>
<feature type="transmembrane region" description="Helical" evidence="2">
    <location>
        <begin position="163"/>
        <end position="181"/>
    </location>
</feature>
<evidence type="ECO:0000256" key="1">
    <source>
        <dbReference type="ARBA" id="ARBA00010199"/>
    </source>
</evidence>
<feature type="transmembrane region" description="Helical" evidence="2">
    <location>
        <begin position="225"/>
        <end position="244"/>
    </location>
</feature>
<feature type="transmembrane region" description="Helical" evidence="2">
    <location>
        <begin position="445"/>
        <end position="468"/>
    </location>
</feature>
<dbReference type="Pfam" id="PF01554">
    <property type="entry name" value="MatE"/>
    <property type="match status" value="2"/>
</dbReference>
<feature type="transmembrane region" description="Helical" evidence="2">
    <location>
        <begin position="193"/>
        <end position="213"/>
    </location>
</feature>
<accession>A0A8K1CI56</accession>
<dbReference type="Proteomes" id="UP000794436">
    <property type="component" value="Unassembled WGS sequence"/>
</dbReference>
<feature type="transmembrane region" description="Helical" evidence="2">
    <location>
        <begin position="78"/>
        <end position="100"/>
    </location>
</feature>
<feature type="transmembrane region" description="Helical" evidence="2">
    <location>
        <begin position="308"/>
        <end position="329"/>
    </location>
</feature>